<evidence type="ECO:0000313" key="9">
    <source>
        <dbReference type="Proteomes" id="UP000509510"/>
    </source>
</evidence>
<dbReference type="Proteomes" id="UP000509510">
    <property type="component" value="Chromosome III"/>
</dbReference>
<feature type="transmembrane region" description="Helical" evidence="6">
    <location>
        <begin position="541"/>
        <end position="561"/>
    </location>
</feature>
<reference evidence="9" key="1">
    <citation type="submission" date="2020-06" db="EMBL/GenBank/DDBJ databases">
        <title>A chromosome-scale genome assembly of Talaromyces rugulosus W13939.</title>
        <authorList>
            <person name="Wang B."/>
            <person name="Guo L."/>
            <person name="Ye K."/>
            <person name="Wang L."/>
        </authorList>
    </citation>
    <scope>NUCLEOTIDE SEQUENCE [LARGE SCALE GENOMIC DNA]</scope>
    <source>
        <strain evidence="9">W13939</strain>
    </source>
</reference>
<organism evidence="8 9">
    <name type="scientific">Talaromyces rugulosus</name>
    <name type="common">Penicillium rugulosum</name>
    <dbReference type="NCBI Taxonomy" id="121627"/>
    <lineage>
        <taxon>Eukaryota</taxon>
        <taxon>Fungi</taxon>
        <taxon>Dikarya</taxon>
        <taxon>Ascomycota</taxon>
        <taxon>Pezizomycotina</taxon>
        <taxon>Eurotiomycetes</taxon>
        <taxon>Eurotiomycetidae</taxon>
        <taxon>Eurotiales</taxon>
        <taxon>Trichocomaceae</taxon>
        <taxon>Talaromyces</taxon>
        <taxon>Talaromyces sect. Islandici</taxon>
    </lineage>
</organism>
<evidence type="ECO:0000256" key="6">
    <source>
        <dbReference type="SAM" id="Phobius"/>
    </source>
</evidence>
<dbReference type="Pfam" id="PF07690">
    <property type="entry name" value="MFS_1"/>
    <property type="match status" value="1"/>
</dbReference>
<keyword evidence="4 6" id="KW-1133">Transmembrane helix</keyword>
<dbReference type="OrthoDB" id="2985014at2759"/>
<evidence type="ECO:0000313" key="8">
    <source>
        <dbReference type="EMBL" id="QKX57796.1"/>
    </source>
</evidence>
<feature type="transmembrane region" description="Helical" evidence="6">
    <location>
        <begin position="737"/>
        <end position="757"/>
    </location>
</feature>
<evidence type="ECO:0000259" key="7">
    <source>
        <dbReference type="Pfam" id="PF07287"/>
    </source>
</evidence>
<accession>A0A7H8QVF8</accession>
<dbReference type="PANTHER" id="PTHR43791">
    <property type="entry name" value="PERMEASE-RELATED"/>
    <property type="match status" value="1"/>
</dbReference>
<dbReference type="Pfam" id="PF07287">
    <property type="entry name" value="AtuA"/>
    <property type="match status" value="1"/>
</dbReference>
<dbReference type="GO" id="GO:0016020">
    <property type="term" value="C:membrane"/>
    <property type="evidence" value="ECO:0007669"/>
    <property type="project" value="UniProtKB-SubCell"/>
</dbReference>
<feature type="non-terminal residue" evidence="8">
    <location>
        <position position="1"/>
    </location>
</feature>
<feature type="transmembrane region" description="Helical" evidence="6">
    <location>
        <begin position="673"/>
        <end position="693"/>
    </location>
</feature>
<dbReference type="PANTHER" id="PTHR43791:SF36">
    <property type="entry name" value="TRANSPORTER, PUTATIVE (AFU_ORTHOLOGUE AFUA_6G08340)-RELATED"/>
    <property type="match status" value="1"/>
</dbReference>
<feature type="transmembrane region" description="Helical" evidence="6">
    <location>
        <begin position="573"/>
        <end position="592"/>
    </location>
</feature>
<feature type="transmembrane region" description="Helical" evidence="6">
    <location>
        <begin position="797"/>
        <end position="815"/>
    </location>
</feature>
<proteinExistence type="predicted"/>
<dbReference type="Gene3D" id="1.20.1250.20">
    <property type="entry name" value="MFS general substrate transporter like domains"/>
    <property type="match status" value="2"/>
</dbReference>
<keyword evidence="5 6" id="KW-0472">Membrane</keyword>
<evidence type="ECO:0000256" key="1">
    <source>
        <dbReference type="ARBA" id="ARBA00004141"/>
    </source>
</evidence>
<dbReference type="InterPro" id="IPR010839">
    <property type="entry name" value="AtuA_N"/>
</dbReference>
<feature type="transmembrane region" description="Helical" evidence="6">
    <location>
        <begin position="604"/>
        <end position="624"/>
    </location>
</feature>
<feature type="transmembrane region" description="Helical" evidence="6">
    <location>
        <begin position="713"/>
        <end position="730"/>
    </location>
</feature>
<dbReference type="RefSeq" id="XP_035343974.1">
    <property type="nucleotide sequence ID" value="XM_035488081.1"/>
</dbReference>
<sequence length="875" mass="96541">MSSDFSILTPNARLGYGYRAEHLWYGIEKYSPKAIIVDSGSTDGGPYKLGLNKMTCGRESYIRDLRPILQACFYKKIKILIGSVGGDGSDKHVQEMLDIVLEISQQEGFSFKVATIAAGFDKTMIKDRITNGKVGPCGPVEELTVDSVDRTIGIVGQMGAEPYLRALEHSPDIVLGGRSYDPAPFAAFSMHHGVQPGVAWHMGKIMECGGICAVPKGRSMIATMRSDSFDLTPLSPKERCTPISVAGHTLYEKTRPDRLPGPGGVLLLDNASYEQLTEKTVRVRGAKFKPTPVYQVKLEGVEKLGYRTIFIGVIRDPILISQIDEFLADVRAYTQNLFPQLDQSPQCRLIFHFYGRNGTIGPLEPTSTKAYELGILGQVVAPSQDLSYTIANNARASILHMPYKNQVATTGNFASPLSPHETAAGEETRFFSFCLALENAPAVRPTQPFTEEEKRKVVRKLDLHLLPLCFVLYTFSVLDRSNLGNAKTIGLEDDIDLSGNRYEWLGNIFYIGYIIFHSQLLGGRYLNLTSTSWPGLMVCRFFLGFAETMFGPGVPLYFSFFYPREMLGRRFGIFLSGAALANVYGGVLAYGLGHAWSSISSWKFLFIIEGVPTVLLAVITFFFLPNSPSTARFLNEKEREVARQIAGSQPEDHQHDGLQLGQVGEAFLDYKNYLFAIMNFSNNVSFASLPLFLPTIVSEMGSFTTVEANGLVAPPYFLCFILIIVVSLLSDRMRLRGPFAALFSLLSAIGFILLGTTESVTSRYIGTFLAVLIFVTTSIVLVWTANTNSTSSKRAGGFWIIMTLGQCGPLLGTNMFPSSQAPLYRTGSWVCCAFALLSSAVALAQSLLLWLENRKLDRIYGPLEELDIDPQIDHD</sequence>
<evidence type="ECO:0000256" key="5">
    <source>
        <dbReference type="ARBA" id="ARBA00023136"/>
    </source>
</evidence>
<dbReference type="GeneID" id="55992414"/>
<keyword evidence="2" id="KW-0813">Transport</keyword>
<dbReference type="GO" id="GO:0022857">
    <property type="term" value="F:transmembrane transporter activity"/>
    <property type="evidence" value="ECO:0007669"/>
    <property type="project" value="InterPro"/>
</dbReference>
<dbReference type="InterPro" id="IPR011701">
    <property type="entry name" value="MFS"/>
</dbReference>
<dbReference type="AlphaFoldDB" id="A0A7H8QVF8"/>
<feature type="transmembrane region" description="Helical" evidence="6">
    <location>
        <begin position="827"/>
        <end position="851"/>
    </location>
</feature>
<dbReference type="InterPro" id="IPR036259">
    <property type="entry name" value="MFS_trans_sf"/>
</dbReference>
<feature type="domain" description="Acyclic terpene utilisation N-terminal" evidence="7">
    <location>
        <begin position="61"/>
        <end position="398"/>
    </location>
</feature>
<dbReference type="SUPFAM" id="SSF103473">
    <property type="entry name" value="MFS general substrate transporter"/>
    <property type="match status" value="1"/>
</dbReference>
<keyword evidence="3 6" id="KW-0812">Transmembrane</keyword>
<evidence type="ECO:0000256" key="3">
    <source>
        <dbReference type="ARBA" id="ARBA00022692"/>
    </source>
</evidence>
<comment type="subcellular location">
    <subcellularLocation>
        <location evidence="1">Membrane</location>
        <topology evidence="1">Multi-pass membrane protein</topology>
    </subcellularLocation>
</comment>
<feature type="transmembrane region" description="Helical" evidence="6">
    <location>
        <begin position="763"/>
        <end position="785"/>
    </location>
</feature>
<dbReference type="FunFam" id="1.20.1250.20:FF:000013">
    <property type="entry name" value="MFS general substrate transporter"/>
    <property type="match status" value="1"/>
</dbReference>
<dbReference type="KEGG" id="trg:TRUGW13939_04916"/>
<protein>
    <recommendedName>
        <fullName evidence="7">Acyclic terpene utilisation N-terminal domain-containing protein</fullName>
    </recommendedName>
</protein>
<name>A0A7H8QVF8_TALRU</name>
<evidence type="ECO:0000256" key="4">
    <source>
        <dbReference type="ARBA" id="ARBA00022989"/>
    </source>
</evidence>
<evidence type="ECO:0000256" key="2">
    <source>
        <dbReference type="ARBA" id="ARBA00022448"/>
    </source>
</evidence>
<dbReference type="EMBL" id="CP055900">
    <property type="protein sequence ID" value="QKX57796.1"/>
    <property type="molecule type" value="Genomic_DNA"/>
</dbReference>
<keyword evidence="9" id="KW-1185">Reference proteome</keyword>
<gene>
    <name evidence="8" type="ORF">TRUGW13939_04916</name>
</gene>